<keyword evidence="1" id="KW-1133">Transmembrane helix</keyword>
<evidence type="ECO:0000313" key="3">
    <source>
        <dbReference type="Proteomes" id="UP000199513"/>
    </source>
</evidence>
<sequence>MLRIVINLQHCCIFYFNLLNVMLKKLLYALVFIAFLTACSKNNDIGPDDNKEYKFIRVLVSDENTKQISLVNPRSGTTQNFEANFAKSTIYTTQSGRWAVLVHRADNMVETFDVGFENHGDHADVKGTPKFGAIVGDGKMPTHFKTYGSEIAIFNDGDGTLDIANENNFHVVGSRMKRINAGNVAHHGAMAKFDNGNYAITEKDGSIAGTLPERVKIIDISGKTIFASTVQTKGIHGNATDGKTAAFGSASGILVVSPNGNQKLISHPADFGTAWFGTILEAKGTGKFVGYTSAKGAYLIDITTEKITPIIENTDIMQCKTDFSGENLIVLLHSGEVSIYNLQTGALKVKANVISKVERTETQKPQLVATKKYIYITQPKSGEIVQVEVANPSNITKIKVSGTPYRLTVLGMETSKGHDD</sequence>
<dbReference type="SUPFAM" id="SSF50969">
    <property type="entry name" value="YVTN repeat-like/Quinoprotein amine dehydrogenase"/>
    <property type="match status" value="1"/>
</dbReference>
<reference evidence="2 3" key="1">
    <citation type="submission" date="2016-10" db="EMBL/GenBank/DDBJ databases">
        <authorList>
            <person name="de Groot N.N."/>
        </authorList>
    </citation>
    <scope>NUCLEOTIDE SEQUENCE [LARGE SCALE GENOMIC DNA]</scope>
    <source>
        <strain>GEY</strain>
        <strain evidence="3">DSM 9560</strain>
    </source>
</reference>
<keyword evidence="3" id="KW-1185">Reference proteome</keyword>
<feature type="transmembrane region" description="Helical" evidence="1">
    <location>
        <begin position="12"/>
        <end position="36"/>
    </location>
</feature>
<evidence type="ECO:0000256" key="1">
    <source>
        <dbReference type="SAM" id="Phobius"/>
    </source>
</evidence>
<organism evidence="2 3">
    <name type="scientific">Thermoflexibacter ruber</name>
    <dbReference type="NCBI Taxonomy" id="1003"/>
    <lineage>
        <taxon>Bacteria</taxon>
        <taxon>Pseudomonadati</taxon>
        <taxon>Bacteroidota</taxon>
        <taxon>Cytophagia</taxon>
        <taxon>Cytophagales</taxon>
        <taxon>Thermoflexibacteraceae</taxon>
        <taxon>Thermoflexibacter</taxon>
    </lineage>
</organism>
<protein>
    <submittedName>
        <fullName evidence="2">Uncharacterized protein</fullName>
    </submittedName>
</protein>
<keyword evidence="1" id="KW-0812">Transmembrane</keyword>
<dbReference type="EMBL" id="FONY01000036">
    <property type="protein sequence ID" value="SFF45634.1"/>
    <property type="molecule type" value="Genomic_DNA"/>
</dbReference>
<evidence type="ECO:0000313" key="2">
    <source>
        <dbReference type="EMBL" id="SFF45634.1"/>
    </source>
</evidence>
<dbReference type="InterPro" id="IPR011044">
    <property type="entry name" value="Quino_amine_DH_bsu"/>
</dbReference>
<dbReference type="STRING" id="1003.SAMN04488541_103630"/>
<dbReference type="Proteomes" id="UP000199513">
    <property type="component" value="Unassembled WGS sequence"/>
</dbReference>
<dbReference type="AlphaFoldDB" id="A0A1I2ITL4"/>
<dbReference type="OrthoDB" id="867741at2"/>
<gene>
    <name evidence="2" type="ORF">SAMN04488541_103630</name>
</gene>
<proteinExistence type="predicted"/>
<name>A0A1I2ITL4_9BACT</name>
<accession>A0A1I2ITL4</accession>
<keyword evidence="1" id="KW-0472">Membrane</keyword>